<dbReference type="PANTHER" id="PTHR11228">
    <property type="entry name" value="RADICAL SAM DOMAIN PROTEIN"/>
    <property type="match status" value="1"/>
</dbReference>
<evidence type="ECO:0000313" key="8">
    <source>
        <dbReference type="Proteomes" id="UP001652504"/>
    </source>
</evidence>
<dbReference type="InterPro" id="IPR050377">
    <property type="entry name" value="Radical_SAM_PqqE_MftC-like"/>
</dbReference>
<sequence>MDIIPTSFYQDKPDILTILTTYRCNAACAECCFESNPKVKGRLSLREITKQINDAHEKFKSLKLVVFSGGECFLLKNDLYKSIKEAASLNLMTRCVTNGFWGKTRDNSEKVADMLQQSGLTEINFSTGLDHQKWVPIESVVNSAISTSDRDIFTLITVEKDTQDSDFLEKIINHTKLKEKIYSGKILVQSNSWMPFRENHIERGEQLDSNTLRKGCDQVFKNVVVTPHNLLSACCGLTLEHIPEMKLGDLGSNSIETLYNSQKNDFLKHWIHTDGPYAIIEKVMGSEFINNEMPNFSHICQACVFLHKDERIVKKLKSEYKKYIPETVFKISLNTKVGNNNDQL</sequence>
<evidence type="ECO:0000256" key="4">
    <source>
        <dbReference type="ARBA" id="ARBA00023004"/>
    </source>
</evidence>
<dbReference type="CDD" id="cd01335">
    <property type="entry name" value="Radical_SAM"/>
    <property type="match status" value="1"/>
</dbReference>
<proteinExistence type="predicted"/>
<keyword evidence="3" id="KW-0479">Metal-binding</keyword>
<evidence type="ECO:0000256" key="1">
    <source>
        <dbReference type="ARBA" id="ARBA00001966"/>
    </source>
</evidence>
<gene>
    <name evidence="7" type="ORF">OE749_16275</name>
</gene>
<evidence type="ECO:0000313" key="7">
    <source>
        <dbReference type="EMBL" id="MCV2886251.1"/>
    </source>
</evidence>
<dbReference type="RefSeq" id="WP_263713536.1">
    <property type="nucleotide sequence ID" value="NZ_JAOWKX010000009.1"/>
</dbReference>
<comment type="cofactor">
    <cofactor evidence="1">
        <name>[4Fe-4S] cluster</name>
        <dbReference type="ChEBI" id="CHEBI:49883"/>
    </cofactor>
</comment>
<dbReference type="PANTHER" id="PTHR11228:SF34">
    <property type="entry name" value="TUNGSTEN-CONTAINING ALDEHYDE FERREDOXIN OXIDOREDUCTASE COFACTOR MODIFYING PROTEIN"/>
    <property type="match status" value="1"/>
</dbReference>
<evidence type="ECO:0000256" key="2">
    <source>
        <dbReference type="ARBA" id="ARBA00022691"/>
    </source>
</evidence>
<dbReference type="InterPro" id="IPR007197">
    <property type="entry name" value="rSAM"/>
</dbReference>
<dbReference type="InterPro" id="IPR013785">
    <property type="entry name" value="Aldolase_TIM"/>
</dbReference>
<evidence type="ECO:0000259" key="6">
    <source>
        <dbReference type="Pfam" id="PF04055"/>
    </source>
</evidence>
<dbReference type="InterPro" id="IPR058240">
    <property type="entry name" value="rSAM_sf"/>
</dbReference>
<protein>
    <submittedName>
        <fullName evidence="7">Radical SAM protein</fullName>
    </submittedName>
</protein>
<keyword evidence="5" id="KW-0411">Iron-sulfur</keyword>
<feature type="domain" description="Radical SAM core" evidence="6">
    <location>
        <begin position="19"/>
        <end position="126"/>
    </location>
</feature>
<dbReference type="Proteomes" id="UP001652504">
    <property type="component" value="Unassembled WGS sequence"/>
</dbReference>
<keyword evidence="4" id="KW-0408">Iron</keyword>
<comment type="caution">
    <text evidence="7">The sequence shown here is derived from an EMBL/GenBank/DDBJ whole genome shotgun (WGS) entry which is preliminary data.</text>
</comment>
<dbReference type="EMBL" id="JAOWKX010000009">
    <property type="protein sequence ID" value="MCV2886251.1"/>
    <property type="molecule type" value="Genomic_DNA"/>
</dbReference>
<reference evidence="7 8" key="1">
    <citation type="submission" date="2022-10" db="EMBL/GenBank/DDBJ databases">
        <title>Aestuariibacter sp. AA17 isolated from Montipora capitata coral fragment.</title>
        <authorList>
            <person name="Emsley S.A."/>
            <person name="Pfannmuller K.M."/>
            <person name="Loughran R.M."/>
            <person name="Shlafstein M."/>
            <person name="Papke E."/>
            <person name="Saw J.H."/>
            <person name="Ushijima B."/>
            <person name="Videau P."/>
        </authorList>
    </citation>
    <scope>NUCLEOTIDE SEQUENCE [LARGE SCALE GENOMIC DNA]</scope>
    <source>
        <strain evidence="7 8">AA17</strain>
    </source>
</reference>
<dbReference type="Gene3D" id="3.20.20.70">
    <property type="entry name" value="Aldolase class I"/>
    <property type="match status" value="1"/>
</dbReference>
<evidence type="ECO:0000256" key="5">
    <source>
        <dbReference type="ARBA" id="ARBA00023014"/>
    </source>
</evidence>
<keyword evidence="8" id="KW-1185">Reference proteome</keyword>
<organism evidence="7 8">
    <name type="scientific">Fluctibacter corallii</name>
    <dbReference type="NCBI Taxonomy" id="2984329"/>
    <lineage>
        <taxon>Bacteria</taxon>
        <taxon>Pseudomonadati</taxon>
        <taxon>Pseudomonadota</taxon>
        <taxon>Gammaproteobacteria</taxon>
        <taxon>Alteromonadales</taxon>
        <taxon>Alteromonadaceae</taxon>
        <taxon>Fluctibacter</taxon>
    </lineage>
</organism>
<keyword evidence="2" id="KW-0949">S-adenosyl-L-methionine</keyword>
<evidence type="ECO:0000256" key="3">
    <source>
        <dbReference type="ARBA" id="ARBA00022723"/>
    </source>
</evidence>
<accession>A0ABT3AC48</accession>
<name>A0ABT3AC48_9ALTE</name>
<dbReference type="Pfam" id="PF04055">
    <property type="entry name" value="Radical_SAM"/>
    <property type="match status" value="1"/>
</dbReference>
<dbReference type="SUPFAM" id="SSF102114">
    <property type="entry name" value="Radical SAM enzymes"/>
    <property type="match status" value="1"/>
</dbReference>